<sequence>MNSSALYPPNMQRLSGTVIGSVVLRAKPASYLTEAPAPKPPLTSDTYDKVRSNSTVLTAPAVQAARVQGERTLLPTLRFRRSQWWLLLVVGCAGHIMNQTQA</sequence>
<evidence type="ECO:0000313" key="1">
    <source>
        <dbReference type="EMBL" id="EGZ27670.1"/>
    </source>
</evidence>
<dbReference type="AlphaFoldDB" id="G4YFU3"/>
<reference evidence="1 2" key="1">
    <citation type="journal article" date="2006" name="Science">
        <title>Phytophthora genome sequences uncover evolutionary origins and mechanisms of pathogenesis.</title>
        <authorList>
            <person name="Tyler B.M."/>
            <person name="Tripathy S."/>
            <person name="Zhang X."/>
            <person name="Dehal P."/>
            <person name="Jiang R.H."/>
            <person name="Aerts A."/>
            <person name="Arredondo F.D."/>
            <person name="Baxter L."/>
            <person name="Bensasson D."/>
            <person name="Beynon J.L."/>
            <person name="Chapman J."/>
            <person name="Damasceno C.M."/>
            <person name="Dorrance A.E."/>
            <person name="Dou D."/>
            <person name="Dickerman A.W."/>
            <person name="Dubchak I.L."/>
            <person name="Garbelotto M."/>
            <person name="Gijzen M."/>
            <person name="Gordon S.G."/>
            <person name="Govers F."/>
            <person name="Grunwald N.J."/>
            <person name="Huang W."/>
            <person name="Ivors K.L."/>
            <person name="Jones R.W."/>
            <person name="Kamoun S."/>
            <person name="Krampis K."/>
            <person name="Lamour K.H."/>
            <person name="Lee M.K."/>
            <person name="McDonald W.H."/>
            <person name="Medina M."/>
            <person name="Meijer H.J."/>
            <person name="Nordberg E.K."/>
            <person name="Maclean D.J."/>
            <person name="Ospina-Giraldo M.D."/>
            <person name="Morris P.F."/>
            <person name="Phuntumart V."/>
            <person name="Putnam N.H."/>
            <person name="Rash S."/>
            <person name="Rose J.K."/>
            <person name="Sakihama Y."/>
            <person name="Salamov A.A."/>
            <person name="Savidor A."/>
            <person name="Scheuring C.F."/>
            <person name="Smith B.M."/>
            <person name="Sobral B.W."/>
            <person name="Terry A."/>
            <person name="Torto-Alalibo T.A."/>
            <person name="Win J."/>
            <person name="Xu Z."/>
            <person name="Zhang H."/>
            <person name="Grigoriev I.V."/>
            <person name="Rokhsar D.S."/>
            <person name="Boore J.L."/>
        </authorList>
    </citation>
    <scope>NUCLEOTIDE SEQUENCE [LARGE SCALE GENOMIC DNA]</scope>
    <source>
        <strain evidence="1 2">P6497</strain>
    </source>
</reference>
<keyword evidence="2" id="KW-1185">Reference proteome</keyword>
<dbReference type="RefSeq" id="XP_009514945.1">
    <property type="nucleotide sequence ID" value="XM_009516650.1"/>
</dbReference>
<accession>G4YFU3</accession>
<protein>
    <submittedName>
        <fullName evidence="1">Uncharacterized protein</fullName>
    </submittedName>
</protein>
<dbReference type="Proteomes" id="UP000002640">
    <property type="component" value="Unassembled WGS sequence"/>
</dbReference>
<dbReference type="GeneID" id="20644653"/>
<gene>
    <name evidence="1" type="ORF">PHYSODRAFT_321432</name>
</gene>
<organism evidence="1 2">
    <name type="scientific">Phytophthora sojae (strain P6497)</name>
    <name type="common">Soybean stem and root rot agent</name>
    <name type="synonym">Phytophthora megasperma f. sp. glycines</name>
    <dbReference type="NCBI Taxonomy" id="1094619"/>
    <lineage>
        <taxon>Eukaryota</taxon>
        <taxon>Sar</taxon>
        <taxon>Stramenopiles</taxon>
        <taxon>Oomycota</taxon>
        <taxon>Peronosporomycetes</taxon>
        <taxon>Peronosporales</taxon>
        <taxon>Peronosporaceae</taxon>
        <taxon>Phytophthora</taxon>
    </lineage>
</organism>
<name>G4YFU3_PHYSP</name>
<dbReference type="KEGG" id="psoj:PHYSODRAFT_321432"/>
<evidence type="ECO:0000313" key="2">
    <source>
        <dbReference type="Proteomes" id="UP000002640"/>
    </source>
</evidence>
<dbReference type="EMBL" id="JH159151">
    <property type="protein sequence ID" value="EGZ27670.1"/>
    <property type="molecule type" value="Genomic_DNA"/>
</dbReference>
<dbReference type="InParanoid" id="G4YFU3"/>
<proteinExistence type="predicted"/>